<evidence type="ECO:0000313" key="1">
    <source>
        <dbReference type="EMBL" id="EGT40636.1"/>
    </source>
</evidence>
<organism evidence="2">
    <name type="scientific">Caenorhabditis brenneri</name>
    <name type="common">Nematode worm</name>
    <dbReference type="NCBI Taxonomy" id="135651"/>
    <lineage>
        <taxon>Eukaryota</taxon>
        <taxon>Metazoa</taxon>
        <taxon>Ecdysozoa</taxon>
        <taxon>Nematoda</taxon>
        <taxon>Chromadorea</taxon>
        <taxon>Rhabditida</taxon>
        <taxon>Rhabditina</taxon>
        <taxon>Rhabditomorpha</taxon>
        <taxon>Rhabditoidea</taxon>
        <taxon>Rhabditidae</taxon>
        <taxon>Peloderinae</taxon>
        <taxon>Caenorhabditis</taxon>
    </lineage>
</organism>
<dbReference type="AlphaFoldDB" id="G0MBI5"/>
<dbReference type="HOGENOM" id="CLU_2906151_0_0_1"/>
<sequence length="62" mass="7088">MLFSEQQVLLSTCDGGDARHVLFAGSIKGLAHKIELVVILLELEEVIDSQFMDRRFKLVWLE</sequence>
<dbReference type="InParanoid" id="G0MBI5"/>
<evidence type="ECO:0000313" key="2">
    <source>
        <dbReference type="Proteomes" id="UP000008068"/>
    </source>
</evidence>
<reference evidence="2" key="1">
    <citation type="submission" date="2011-07" db="EMBL/GenBank/DDBJ databases">
        <authorList>
            <consortium name="Caenorhabditis brenneri Sequencing and Analysis Consortium"/>
            <person name="Wilson R.K."/>
        </authorList>
    </citation>
    <scope>NUCLEOTIDE SEQUENCE [LARGE SCALE GENOMIC DNA]</scope>
    <source>
        <strain evidence="2">PB2801</strain>
    </source>
</reference>
<gene>
    <name evidence="1" type="ORF">CAEBREN_13418</name>
</gene>
<proteinExistence type="predicted"/>
<dbReference type="EMBL" id="GL379788">
    <property type="protein sequence ID" value="EGT40636.1"/>
    <property type="molecule type" value="Genomic_DNA"/>
</dbReference>
<accession>G0MBI5</accession>
<keyword evidence="2" id="KW-1185">Reference proteome</keyword>
<dbReference type="Proteomes" id="UP000008068">
    <property type="component" value="Unassembled WGS sequence"/>
</dbReference>
<protein>
    <submittedName>
        <fullName evidence="1">Uncharacterized protein</fullName>
    </submittedName>
</protein>
<name>G0MBI5_CAEBE</name>